<feature type="DNA-binding region" description="H-T-H motif" evidence="4">
    <location>
        <begin position="35"/>
        <end position="54"/>
    </location>
</feature>
<dbReference type="Proteomes" id="UP001595693">
    <property type="component" value="Unassembled WGS sequence"/>
</dbReference>
<dbReference type="PROSITE" id="PS50977">
    <property type="entry name" value="HTH_TETR_2"/>
    <property type="match status" value="1"/>
</dbReference>
<reference evidence="7" key="1">
    <citation type="journal article" date="2019" name="Int. J. Syst. Evol. Microbiol.">
        <title>The Global Catalogue of Microorganisms (GCM) 10K type strain sequencing project: providing services to taxonomists for standard genome sequencing and annotation.</title>
        <authorList>
            <consortium name="The Broad Institute Genomics Platform"/>
            <consortium name="The Broad Institute Genome Sequencing Center for Infectious Disease"/>
            <person name="Wu L."/>
            <person name="Ma J."/>
        </authorList>
    </citation>
    <scope>NUCLEOTIDE SEQUENCE [LARGE SCALE GENOMIC DNA]</scope>
    <source>
        <strain evidence="7">CCUG 2113</strain>
    </source>
</reference>
<keyword evidence="2 4" id="KW-0238">DNA-binding</keyword>
<name>A0ABV8D500_9BURK</name>
<protein>
    <submittedName>
        <fullName evidence="6">TetR/AcrR family transcriptional regulator</fullName>
    </submittedName>
</protein>
<gene>
    <name evidence="6" type="ORF">ACFOW3_02225</name>
</gene>
<dbReference type="RefSeq" id="WP_055402845.1">
    <property type="nucleotide sequence ID" value="NZ_JAMXAX010000061.1"/>
</dbReference>
<dbReference type="PANTHER" id="PTHR30055:SF220">
    <property type="entry name" value="TETR-FAMILY REGULATORY PROTEIN"/>
    <property type="match status" value="1"/>
</dbReference>
<proteinExistence type="predicted"/>
<dbReference type="InterPro" id="IPR050109">
    <property type="entry name" value="HTH-type_TetR-like_transc_reg"/>
</dbReference>
<evidence type="ECO:0000256" key="2">
    <source>
        <dbReference type="ARBA" id="ARBA00023125"/>
    </source>
</evidence>
<evidence type="ECO:0000313" key="6">
    <source>
        <dbReference type="EMBL" id="MFC3933432.1"/>
    </source>
</evidence>
<sequence>MNSAEIPRATYHHGDLRTALVSAAEGLLASGATLSLRAVAKAAGVSHAAPYHHFANLDALLAAVATRGFHDLAADMEAAHPGVDTAARLVGHCTAYVAFALARPAAFRLMFSPLLQHKADHPALQAAADGSFEVLRKTAHAHVAEGADELALAGWSLAHGLASLAIDGALSTAPVPMPSAQDLAALLASRLLENLPTGRAGSAGGG</sequence>
<organism evidence="6 7">
    <name type="scientific">Acidovorax facilis</name>
    <dbReference type="NCBI Taxonomy" id="12917"/>
    <lineage>
        <taxon>Bacteria</taxon>
        <taxon>Pseudomonadati</taxon>
        <taxon>Pseudomonadota</taxon>
        <taxon>Betaproteobacteria</taxon>
        <taxon>Burkholderiales</taxon>
        <taxon>Comamonadaceae</taxon>
        <taxon>Acidovorax</taxon>
    </lineage>
</organism>
<dbReference type="InterPro" id="IPR036271">
    <property type="entry name" value="Tet_transcr_reg_TetR-rel_C_sf"/>
</dbReference>
<evidence type="ECO:0000313" key="7">
    <source>
        <dbReference type="Proteomes" id="UP001595693"/>
    </source>
</evidence>
<dbReference type="InterPro" id="IPR009057">
    <property type="entry name" value="Homeodomain-like_sf"/>
</dbReference>
<dbReference type="SUPFAM" id="SSF48498">
    <property type="entry name" value="Tetracyclin repressor-like, C-terminal domain"/>
    <property type="match status" value="1"/>
</dbReference>
<dbReference type="SUPFAM" id="SSF46689">
    <property type="entry name" value="Homeodomain-like"/>
    <property type="match status" value="1"/>
</dbReference>
<keyword evidence="7" id="KW-1185">Reference proteome</keyword>
<feature type="domain" description="HTH tetR-type" evidence="5">
    <location>
        <begin position="14"/>
        <end position="72"/>
    </location>
</feature>
<dbReference type="PANTHER" id="PTHR30055">
    <property type="entry name" value="HTH-TYPE TRANSCRIPTIONAL REGULATOR RUTR"/>
    <property type="match status" value="1"/>
</dbReference>
<comment type="caution">
    <text evidence="6">The sequence shown here is derived from an EMBL/GenBank/DDBJ whole genome shotgun (WGS) entry which is preliminary data.</text>
</comment>
<keyword evidence="3" id="KW-0804">Transcription</keyword>
<accession>A0ABV8D500</accession>
<evidence type="ECO:0000256" key="3">
    <source>
        <dbReference type="ARBA" id="ARBA00023163"/>
    </source>
</evidence>
<dbReference type="InterPro" id="IPR025996">
    <property type="entry name" value="MT1864/Rv1816-like_C"/>
</dbReference>
<evidence type="ECO:0000256" key="1">
    <source>
        <dbReference type="ARBA" id="ARBA00023015"/>
    </source>
</evidence>
<dbReference type="EMBL" id="JBHSAJ010000002">
    <property type="protein sequence ID" value="MFC3933432.1"/>
    <property type="molecule type" value="Genomic_DNA"/>
</dbReference>
<dbReference type="Gene3D" id="1.10.357.10">
    <property type="entry name" value="Tetracycline Repressor, domain 2"/>
    <property type="match status" value="1"/>
</dbReference>
<evidence type="ECO:0000256" key="4">
    <source>
        <dbReference type="PROSITE-ProRule" id="PRU00335"/>
    </source>
</evidence>
<dbReference type="InterPro" id="IPR001647">
    <property type="entry name" value="HTH_TetR"/>
</dbReference>
<dbReference type="Pfam" id="PF00440">
    <property type="entry name" value="TetR_N"/>
    <property type="match status" value="1"/>
</dbReference>
<evidence type="ECO:0000259" key="5">
    <source>
        <dbReference type="PROSITE" id="PS50977"/>
    </source>
</evidence>
<dbReference type="Pfam" id="PF13305">
    <property type="entry name" value="TetR_C_33"/>
    <property type="match status" value="1"/>
</dbReference>
<keyword evidence="1" id="KW-0805">Transcription regulation</keyword>